<dbReference type="InterPro" id="IPR011053">
    <property type="entry name" value="Single_hybrid_motif"/>
</dbReference>
<dbReference type="Pfam" id="PF00364">
    <property type="entry name" value="Biotin_lipoyl"/>
    <property type="match status" value="2"/>
</dbReference>
<dbReference type="NCBIfam" id="TIGR01349">
    <property type="entry name" value="PDHac_trf_mito"/>
    <property type="match status" value="1"/>
</dbReference>
<feature type="region of interest" description="Disordered" evidence="6">
    <location>
        <begin position="384"/>
        <end position="411"/>
    </location>
</feature>
<dbReference type="InterPro" id="IPR006257">
    <property type="entry name" value="LAT1"/>
</dbReference>
<evidence type="ECO:0000259" key="8">
    <source>
        <dbReference type="PROSITE" id="PS51826"/>
    </source>
</evidence>
<dbReference type="SUPFAM" id="SSF47005">
    <property type="entry name" value="Peripheral subunit-binding domain of 2-oxo acid dehydrogenase complex"/>
    <property type="match status" value="1"/>
</dbReference>
<gene>
    <name evidence="9" type="ORF">RB653_004539</name>
</gene>
<keyword evidence="2 5" id="KW-0808">Transferase</keyword>
<feature type="domain" description="Lipoyl-binding" evidence="7">
    <location>
        <begin position="207"/>
        <end position="284"/>
    </location>
</feature>
<dbReference type="Pfam" id="PF02817">
    <property type="entry name" value="E3_binding"/>
    <property type="match status" value="1"/>
</dbReference>
<feature type="compositionally biased region" description="Low complexity" evidence="6">
    <location>
        <begin position="384"/>
        <end position="404"/>
    </location>
</feature>
<comment type="function">
    <text evidence="5">The pyruvate dehydrogenase complex catalyzes the overall conversion of pyruvate to acetyl-CoA and CO(2).</text>
</comment>
<comment type="cofactor">
    <cofactor evidence="5">
        <name>(R)-lipoate</name>
        <dbReference type="ChEBI" id="CHEBI:83088"/>
    </cofactor>
    <text evidence="5">Binds 2 lipoyl cofactors covalently.</text>
</comment>
<comment type="similarity">
    <text evidence="1 5">Belongs to the 2-oxoacid dehydrogenase family.</text>
</comment>
<evidence type="ECO:0000256" key="1">
    <source>
        <dbReference type="ARBA" id="ARBA00007317"/>
    </source>
</evidence>
<organism evidence="9 10">
    <name type="scientific">Dictyostelium firmibasis</name>
    <dbReference type="NCBI Taxonomy" id="79012"/>
    <lineage>
        <taxon>Eukaryota</taxon>
        <taxon>Amoebozoa</taxon>
        <taxon>Evosea</taxon>
        <taxon>Eumycetozoa</taxon>
        <taxon>Dictyostelia</taxon>
        <taxon>Dictyosteliales</taxon>
        <taxon>Dictyosteliaceae</taxon>
        <taxon>Dictyostelium</taxon>
    </lineage>
</organism>
<dbReference type="PANTHER" id="PTHR23151">
    <property type="entry name" value="DIHYDROLIPOAMIDE ACETYL/SUCCINYL-TRANSFERASE-RELATED"/>
    <property type="match status" value="1"/>
</dbReference>
<feature type="region of interest" description="Disordered" evidence="6">
    <location>
        <begin position="168"/>
        <end position="217"/>
    </location>
</feature>
<evidence type="ECO:0000256" key="2">
    <source>
        <dbReference type="ARBA" id="ARBA00022679"/>
    </source>
</evidence>
<dbReference type="Gene3D" id="2.40.50.100">
    <property type="match status" value="2"/>
</dbReference>
<dbReference type="PANTHER" id="PTHR23151:SF90">
    <property type="entry name" value="DIHYDROLIPOYLLYSINE-RESIDUE ACETYLTRANSFERASE COMPONENT OF PYRUVATE DEHYDROGENASE COMPLEX, MITOCHONDRIAL-RELATED"/>
    <property type="match status" value="1"/>
</dbReference>
<dbReference type="Gene3D" id="3.30.559.10">
    <property type="entry name" value="Chloramphenicol acetyltransferase-like domain"/>
    <property type="match status" value="1"/>
</dbReference>
<evidence type="ECO:0000256" key="6">
    <source>
        <dbReference type="SAM" id="MobiDB-lite"/>
    </source>
</evidence>
<dbReference type="InterPro" id="IPR000089">
    <property type="entry name" value="Biotin_lipoyl"/>
</dbReference>
<protein>
    <recommendedName>
        <fullName evidence="5">Acetyltransferase component of pyruvate dehydrogenase complex</fullName>
        <ecNumber evidence="5">2.3.1.12</ecNumber>
    </recommendedName>
</protein>
<dbReference type="InterPro" id="IPR036625">
    <property type="entry name" value="E3-bd_dom_sf"/>
</dbReference>
<keyword evidence="3 5" id="KW-0450">Lipoyl</keyword>
<evidence type="ECO:0000256" key="5">
    <source>
        <dbReference type="RuleBase" id="RU361137"/>
    </source>
</evidence>
<feature type="compositionally biased region" description="Low complexity" evidence="6">
    <location>
        <begin position="299"/>
        <end position="333"/>
    </location>
</feature>
<dbReference type="PROSITE" id="PS50968">
    <property type="entry name" value="BIOTINYL_LIPOYL"/>
    <property type="match status" value="2"/>
</dbReference>
<dbReference type="Gene3D" id="4.10.320.10">
    <property type="entry name" value="E3-binding domain"/>
    <property type="match status" value="1"/>
</dbReference>
<dbReference type="EMBL" id="JAVFKY010000001">
    <property type="protein sequence ID" value="KAK5582949.1"/>
    <property type="molecule type" value="Genomic_DNA"/>
</dbReference>
<comment type="caution">
    <text evidence="9">The sequence shown here is derived from an EMBL/GenBank/DDBJ whole genome shotgun (WGS) entry which is preliminary data.</text>
</comment>
<evidence type="ECO:0000259" key="7">
    <source>
        <dbReference type="PROSITE" id="PS50968"/>
    </source>
</evidence>
<dbReference type="GO" id="GO:0006086">
    <property type="term" value="P:pyruvate decarboxylation to acetyl-CoA"/>
    <property type="evidence" value="ECO:0007669"/>
    <property type="project" value="InterPro"/>
</dbReference>
<evidence type="ECO:0000256" key="4">
    <source>
        <dbReference type="ARBA" id="ARBA00023315"/>
    </source>
</evidence>
<dbReference type="SUPFAM" id="SSF52777">
    <property type="entry name" value="CoA-dependent acyltransferases"/>
    <property type="match status" value="1"/>
</dbReference>
<comment type="subcellular location">
    <subcellularLocation>
        <location evidence="5">Mitochondrion</location>
    </subcellularLocation>
</comment>
<comment type="catalytic activity">
    <reaction evidence="5">
        <text>N(6)-[(R)-dihydrolipoyl]-L-lysyl-[protein] + acetyl-CoA = N(6)-[(R)-S(8)-acetyldihydrolipoyl]-L-lysyl-[protein] + CoA</text>
        <dbReference type="Rhea" id="RHEA:17017"/>
        <dbReference type="Rhea" id="RHEA-COMP:10475"/>
        <dbReference type="Rhea" id="RHEA-COMP:10478"/>
        <dbReference type="ChEBI" id="CHEBI:57287"/>
        <dbReference type="ChEBI" id="CHEBI:57288"/>
        <dbReference type="ChEBI" id="CHEBI:83100"/>
        <dbReference type="ChEBI" id="CHEBI:83111"/>
        <dbReference type="EC" id="2.3.1.12"/>
    </reaction>
</comment>
<dbReference type="EC" id="2.3.1.12" evidence="5"/>
<dbReference type="FunFam" id="3.30.559.10:FF:000003">
    <property type="entry name" value="Acetyltransferase component of pyruvate dehydrogenase complex"/>
    <property type="match status" value="1"/>
</dbReference>
<dbReference type="SUPFAM" id="SSF51230">
    <property type="entry name" value="Single hybrid motif"/>
    <property type="match status" value="2"/>
</dbReference>
<sequence>MLRLINQNSNKVVKTLKQQLVVLEATNVVAYTGTKSFITTKTFNNNTQTKSKIFTSSTTLSLQSNVFNELLLNKRSYSSKGKEITMPALSPSMTEGNLVQWKKKEGDQIKAGDVIAEVETDKATMDFQYEDGNGYLAKILIPEGTKGIEINKPIAIIVSKKEDIESAVKNYKPSSQSAPTPAPEQKQETPASKPASKPKSTKTYPEHKVVGMPALSPSMETGGIASWSKKEGDQIKAGDAIAEVETDKATMDFQYEDGNGYLAKILVPGGTSGIQINQPVCIIVKKKEDCDKFADYSVEEQSSSQESESTPSPQESTSTSSISSSSSSSSQTTARKSGERVFATPAARFEASSKGYDLSAINGTGPNSRILKADVLEFTPQKQEVAQPQQQQQTTKKQTVAPTTGEFTDFPHSNIRKVTATRLTESKQTIPHYYLTMECRVDKLLKLRAELNAMNTVKLSVNDFIVKASAAALRDNPVVNSTWTDQYIRRYHNIDINVAVNTPQGLFTPIVRGVDMKGLNSISTSVKQLAEKAQNGKLQPSEFESGTFTISNLGMLGIKQFAAVINPPQAAILAVGTTETRVVPSNKSDSPYETATVLSVTLSCDHRVVDGAVGAEWLKSFKDYVENPIKLIL</sequence>
<evidence type="ECO:0000313" key="10">
    <source>
        <dbReference type="Proteomes" id="UP001344447"/>
    </source>
</evidence>
<dbReference type="GO" id="GO:0005739">
    <property type="term" value="C:mitochondrion"/>
    <property type="evidence" value="ECO:0007669"/>
    <property type="project" value="UniProtKB-SubCell"/>
</dbReference>
<accession>A0AAN7YSF4</accession>
<dbReference type="FunFam" id="2.40.50.100:FF:000010">
    <property type="entry name" value="Acetyltransferase component of pyruvate dehydrogenase complex"/>
    <property type="match status" value="2"/>
</dbReference>
<dbReference type="Proteomes" id="UP001344447">
    <property type="component" value="Unassembled WGS sequence"/>
</dbReference>
<feature type="region of interest" description="Disordered" evidence="6">
    <location>
        <begin position="296"/>
        <end position="341"/>
    </location>
</feature>
<keyword evidence="4 5" id="KW-0012">Acyltransferase</keyword>
<dbReference type="PROSITE" id="PS51826">
    <property type="entry name" value="PSBD"/>
    <property type="match status" value="1"/>
</dbReference>
<dbReference type="AlphaFoldDB" id="A0AAN7YSF4"/>
<dbReference type="InterPro" id="IPR023213">
    <property type="entry name" value="CAT-like_dom_sf"/>
</dbReference>
<feature type="domain" description="Lipoyl-binding" evidence="7">
    <location>
        <begin position="81"/>
        <end position="158"/>
    </location>
</feature>
<keyword evidence="10" id="KW-1185">Reference proteome</keyword>
<dbReference type="InterPro" id="IPR004167">
    <property type="entry name" value="PSBD"/>
</dbReference>
<reference evidence="9 10" key="1">
    <citation type="submission" date="2023-11" db="EMBL/GenBank/DDBJ databases">
        <title>Dfirmibasis_genome.</title>
        <authorList>
            <person name="Edelbroek B."/>
            <person name="Kjellin J."/>
            <person name="Jerlstrom-Hultqvist J."/>
            <person name="Soderbom F."/>
        </authorList>
    </citation>
    <scope>NUCLEOTIDE SEQUENCE [LARGE SCALE GENOMIC DNA]</scope>
    <source>
        <strain evidence="9 10">TNS-C-14</strain>
    </source>
</reference>
<dbReference type="InterPro" id="IPR001078">
    <property type="entry name" value="2-oxoacid_DH_actylTfrase"/>
</dbReference>
<dbReference type="InterPro" id="IPR045257">
    <property type="entry name" value="E2/Pdx1"/>
</dbReference>
<feature type="compositionally biased region" description="Low complexity" evidence="6">
    <location>
        <begin position="189"/>
        <end position="203"/>
    </location>
</feature>
<dbReference type="GO" id="GO:0004742">
    <property type="term" value="F:dihydrolipoyllysine-residue acetyltransferase activity"/>
    <property type="evidence" value="ECO:0007669"/>
    <property type="project" value="UniProtKB-UniRule"/>
</dbReference>
<evidence type="ECO:0000256" key="3">
    <source>
        <dbReference type="ARBA" id="ARBA00022823"/>
    </source>
</evidence>
<feature type="domain" description="Peripheral subunit-binding (PSBD)" evidence="8">
    <location>
        <begin position="342"/>
        <end position="379"/>
    </location>
</feature>
<proteinExistence type="inferred from homology"/>
<name>A0AAN7YSF4_9MYCE</name>
<dbReference type="GO" id="GO:0045254">
    <property type="term" value="C:pyruvate dehydrogenase complex"/>
    <property type="evidence" value="ECO:0007669"/>
    <property type="project" value="UniProtKB-UniRule"/>
</dbReference>
<evidence type="ECO:0000313" key="9">
    <source>
        <dbReference type="EMBL" id="KAK5582949.1"/>
    </source>
</evidence>
<dbReference type="CDD" id="cd06849">
    <property type="entry name" value="lipoyl_domain"/>
    <property type="match status" value="2"/>
</dbReference>
<dbReference type="Pfam" id="PF00198">
    <property type="entry name" value="2-oxoacid_dh"/>
    <property type="match status" value="1"/>
</dbReference>